<sequence>MDEEHQPLDPDTNDEGSSMRHLDINKITHFTLKDLIFSRLQSNSQTAVIATLKLLKTLVMNHCRYALRLLSVDPDINKKATTVSHHLREVELYFSLIIAIDSTHAKDILSSGYEGYL</sequence>
<dbReference type="VEuPathDB" id="FungiDB:BCV72DRAFT_310323"/>
<dbReference type="EMBL" id="KV922180">
    <property type="protein sequence ID" value="ORE01133.1"/>
    <property type="molecule type" value="Genomic_DNA"/>
</dbReference>
<dbReference type="AlphaFoldDB" id="A0A1X0QMZ8"/>
<feature type="non-terminal residue" evidence="2">
    <location>
        <position position="117"/>
    </location>
</feature>
<evidence type="ECO:0000256" key="1">
    <source>
        <dbReference type="SAM" id="MobiDB-lite"/>
    </source>
</evidence>
<name>A0A1X0QMZ8_RHIZD</name>
<proteinExistence type="predicted"/>
<reference evidence="2" key="1">
    <citation type="journal article" date="2016" name="Proc. Natl. Acad. Sci. U.S.A.">
        <title>Lipid metabolic changes in an early divergent fungus govern the establishment of a mutualistic symbiosis with endobacteria.</title>
        <authorList>
            <person name="Lastovetsky O.A."/>
            <person name="Gaspar M.L."/>
            <person name="Mondo S.J."/>
            <person name="LaButti K.M."/>
            <person name="Sandor L."/>
            <person name="Grigoriev I.V."/>
            <person name="Henry S.A."/>
            <person name="Pawlowska T.E."/>
        </authorList>
    </citation>
    <scope>NUCLEOTIDE SEQUENCE [LARGE SCALE GENOMIC DNA]</scope>
    <source>
        <strain evidence="2">ATCC 52814</strain>
    </source>
</reference>
<accession>A0A1X0QMZ8</accession>
<dbReference type="Proteomes" id="UP000242414">
    <property type="component" value="Unassembled WGS sequence"/>
</dbReference>
<evidence type="ECO:0000313" key="2">
    <source>
        <dbReference type="EMBL" id="ORE01133.1"/>
    </source>
</evidence>
<protein>
    <submittedName>
        <fullName evidence="2">Uncharacterized protein</fullName>
    </submittedName>
</protein>
<gene>
    <name evidence="2" type="ORF">BCV72DRAFT_310323</name>
</gene>
<feature type="region of interest" description="Disordered" evidence="1">
    <location>
        <begin position="1"/>
        <end position="20"/>
    </location>
</feature>
<organism evidence="2">
    <name type="scientific">Rhizopus microsporus var. microsporus</name>
    <dbReference type="NCBI Taxonomy" id="86635"/>
    <lineage>
        <taxon>Eukaryota</taxon>
        <taxon>Fungi</taxon>
        <taxon>Fungi incertae sedis</taxon>
        <taxon>Mucoromycota</taxon>
        <taxon>Mucoromycotina</taxon>
        <taxon>Mucoromycetes</taxon>
        <taxon>Mucorales</taxon>
        <taxon>Mucorineae</taxon>
        <taxon>Rhizopodaceae</taxon>
        <taxon>Rhizopus</taxon>
    </lineage>
</organism>